<evidence type="ECO:0000313" key="2">
    <source>
        <dbReference type="EMBL" id="JAD94438.1"/>
    </source>
</evidence>
<name>A0A0A9E5Y1_ARUDO</name>
<keyword evidence="1" id="KW-0812">Transmembrane</keyword>
<dbReference type="AlphaFoldDB" id="A0A0A9E5Y1"/>
<feature type="transmembrane region" description="Helical" evidence="1">
    <location>
        <begin position="6"/>
        <end position="26"/>
    </location>
</feature>
<keyword evidence="1" id="KW-1133">Transmembrane helix</keyword>
<proteinExistence type="predicted"/>
<keyword evidence="1" id="KW-0472">Membrane</keyword>
<dbReference type="EMBL" id="GBRH01203457">
    <property type="protein sequence ID" value="JAD94438.1"/>
    <property type="molecule type" value="Transcribed_RNA"/>
</dbReference>
<reference evidence="2" key="2">
    <citation type="journal article" date="2015" name="Data Brief">
        <title>Shoot transcriptome of the giant reed, Arundo donax.</title>
        <authorList>
            <person name="Barrero R.A."/>
            <person name="Guerrero F.D."/>
            <person name="Moolhuijzen P."/>
            <person name="Goolsby J.A."/>
            <person name="Tidwell J."/>
            <person name="Bellgard S.E."/>
            <person name="Bellgard M.I."/>
        </authorList>
    </citation>
    <scope>NUCLEOTIDE SEQUENCE</scope>
    <source>
        <tissue evidence="2">Shoot tissue taken approximately 20 cm above the soil surface</tissue>
    </source>
</reference>
<reference evidence="2" key="1">
    <citation type="submission" date="2014-09" db="EMBL/GenBank/DDBJ databases">
        <authorList>
            <person name="Magalhaes I.L.F."/>
            <person name="Oliveira U."/>
            <person name="Santos F.R."/>
            <person name="Vidigal T.H.D.A."/>
            <person name="Brescovit A.D."/>
            <person name="Santos A.J."/>
        </authorList>
    </citation>
    <scope>NUCLEOTIDE SEQUENCE</scope>
    <source>
        <tissue evidence="2">Shoot tissue taken approximately 20 cm above the soil surface</tissue>
    </source>
</reference>
<organism evidence="2">
    <name type="scientific">Arundo donax</name>
    <name type="common">Giant reed</name>
    <name type="synonym">Donax arundinaceus</name>
    <dbReference type="NCBI Taxonomy" id="35708"/>
    <lineage>
        <taxon>Eukaryota</taxon>
        <taxon>Viridiplantae</taxon>
        <taxon>Streptophyta</taxon>
        <taxon>Embryophyta</taxon>
        <taxon>Tracheophyta</taxon>
        <taxon>Spermatophyta</taxon>
        <taxon>Magnoliopsida</taxon>
        <taxon>Liliopsida</taxon>
        <taxon>Poales</taxon>
        <taxon>Poaceae</taxon>
        <taxon>PACMAD clade</taxon>
        <taxon>Arundinoideae</taxon>
        <taxon>Arundineae</taxon>
        <taxon>Arundo</taxon>
    </lineage>
</organism>
<accession>A0A0A9E5Y1</accession>
<sequence length="27" mass="3220">MAITLHFNTTFFFHLYFMLLLALTSLL</sequence>
<protein>
    <submittedName>
        <fullName evidence="2">Uncharacterized protein</fullName>
    </submittedName>
</protein>
<evidence type="ECO:0000256" key="1">
    <source>
        <dbReference type="SAM" id="Phobius"/>
    </source>
</evidence>